<protein>
    <recommendedName>
        <fullName evidence="4">CCT domain-containing protein</fullName>
    </recommendedName>
</protein>
<dbReference type="STRING" id="29655.A0A0K9PH86"/>
<evidence type="ECO:0000259" key="4">
    <source>
        <dbReference type="PROSITE" id="PS51017"/>
    </source>
</evidence>
<organism evidence="5 6">
    <name type="scientific">Zostera marina</name>
    <name type="common">Eelgrass</name>
    <dbReference type="NCBI Taxonomy" id="29655"/>
    <lineage>
        <taxon>Eukaryota</taxon>
        <taxon>Viridiplantae</taxon>
        <taxon>Streptophyta</taxon>
        <taxon>Embryophyta</taxon>
        <taxon>Tracheophyta</taxon>
        <taxon>Spermatophyta</taxon>
        <taxon>Magnoliopsida</taxon>
        <taxon>Liliopsida</taxon>
        <taxon>Zosteraceae</taxon>
        <taxon>Zostera</taxon>
    </lineage>
</organism>
<feature type="domain" description="CCT" evidence="4">
    <location>
        <begin position="113"/>
        <end position="155"/>
    </location>
</feature>
<accession>A0A0K9PH86</accession>
<dbReference type="Proteomes" id="UP000036987">
    <property type="component" value="Unassembled WGS sequence"/>
</dbReference>
<proteinExistence type="predicted"/>
<evidence type="ECO:0000256" key="2">
    <source>
        <dbReference type="ARBA" id="ARBA00023242"/>
    </source>
</evidence>
<keyword evidence="2 3" id="KW-0539">Nucleus</keyword>
<name>A0A0K9PH86_ZOSMR</name>
<dbReference type="EMBL" id="LFYR01000893">
    <property type="protein sequence ID" value="KMZ67595.1"/>
    <property type="molecule type" value="Genomic_DNA"/>
</dbReference>
<evidence type="ECO:0000313" key="6">
    <source>
        <dbReference type="Proteomes" id="UP000036987"/>
    </source>
</evidence>
<reference evidence="6" key="1">
    <citation type="journal article" date="2016" name="Nature">
        <title>The genome of the seagrass Zostera marina reveals angiosperm adaptation to the sea.</title>
        <authorList>
            <person name="Olsen J.L."/>
            <person name="Rouze P."/>
            <person name="Verhelst B."/>
            <person name="Lin Y.-C."/>
            <person name="Bayer T."/>
            <person name="Collen J."/>
            <person name="Dattolo E."/>
            <person name="De Paoli E."/>
            <person name="Dittami S."/>
            <person name="Maumus F."/>
            <person name="Michel G."/>
            <person name="Kersting A."/>
            <person name="Lauritano C."/>
            <person name="Lohaus R."/>
            <person name="Toepel M."/>
            <person name="Tonon T."/>
            <person name="Vanneste K."/>
            <person name="Amirebrahimi M."/>
            <person name="Brakel J."/>
            <person name="Bostroem C."/>
            <person name="Chovatia M."/>
            <person name="Grimwood J."/>
            <person name="Jenkins J.W."/>
            <person name="Jueterbock A."/>
            <person name="Mraz A."/>
            <person name="Stam W.T."/>
            <person name="Tice H."/>
            <person name="Bornberg-Bauer E."/>
            <person name="Green P.J."/>
            <person name="Pearson G.A."/>
            <person name="Procaccini G."/>
            <person name="Duarte C.M."/>
            <person name="Schmutz J."/>
            <person name="Reusch T.B.H."/>
            <person name="Van de Peer Y."/>
        </authorList>
    </citation>
    <scope>NUCLEOTIDE SEQUENCE [LARGE SCALE GENOMIC DNA]</scope>
    <source>
        <strain evidence="6">cv. Finnish</strain>
    </source>
</reference>
<dbReference type="PROSITE" id="PS51017">
    <property type="entry name" value="CCT"/>
    <property type="match status" value="1"/>
</dbReference>
<evidence type="ECO:0000313" key="5">
    <source>
        <dbReference type="EMBL" id="KMZ67595.1"/>
    </source>
</evidence>
<comment type="subcellular location">
    <subcellularLocation>
        <location evidence="1 3">Nucleus</location>
    </subcellularLocation>
</comment>
<dbReference type="OrthoDB" id="153872at2759"/>
<evidence type="ECO:0000256" key="1">
    <source>
        <dbReference type="ARBA" id="ARBA00004123"/>
    </source>
</evidence>
<comment type="caution">
    <text evidence="5">The sequence shown here is derived from an EMBL/GenBank/DDBJ whole genome shotgun (WGS) entry which is preliminary data.</text>
</comment>
<dbReference type="Pfam" id="PF06203">
    <property type="entry name" value="CCT"/>
    <property type="match status" value="1"/>
</dbReference>
<dbReference type="InterPro" id="IPR045281">
    <property type="entry name" value="CONSTANS-like"/>
</dbReference>
<gene>
    <name evidence="5" type="ORF">ZOSMA_261G00110</name>
</gene>
<dbReference type="InterPro" id="IPR010402">
    <property type="entry name" value="CCT_domain"/>
</dbReference>
<sequence>MYPYYHSSNGHDFYGTSPYLHRSSSTLSLDQHHPQLDQTQSLFEQKHHHQQQQHEIYDLDGGGYMRRVLSTGDILEPYGSSHEYSGNTAILEAITPASSSSIGKVGRYSAEERKGRIERYRNKRNHRNFQKKITYACRKTLADSRPRVRGRFARNGDAEVEVGEESNGNRWCGWLETTEVMGINGTTTAEIAAAAASGGVGGDDQYCHVDDEIWATFLSDFSTSNFIC</sequence>
<evidence type="ECO:0000256" key="3">
    <source>
        <dbReference type="PROSITE-ProRule" id="PRU00357"/>
    </source>
</evidence>
<dbReference type="AlphaFoldDB" id="A0A0K9PH86"/>
<dbReference type="GO" id="GO:0005634">
    <property type="term" value="C:nucleus"/>
    <property type="evidence" value="ECO:0007669"/>
    <property type="project" value="UniProtKB-SubCell"/>
</dbReference>
<dbReference type="PANTHER" id="PTHR31319:SF114">
    <property type="entry name" value="OS12G0262400 PROTEIN"/>
    <property type="match status" value="1"/>
</dbReference>
<dbReference type="PANTHER" id="PTHR31319">
    <property type="entry name" value="ZINC FINGER PROTEIN CONSTANS-LIKE 4"/>
    <property type="match status" value="1"/>
</dbReference>
<keyword evidence="6" id="KW-1185">Reference proteome</keyword>
<dbReference type="GO" id="GO:0009909">
    <property type="term" value="P:regulation of flower development"/>
    <property type="evidence" value="ECO:0007669"/>
    <property type="project" value="InterPro"/>
</dbReference>